<dbReference type="PANTHER" id="PTHR35410:SF1">
    <property type="entry name" value="EXPRESSED PROTEIN"/>
    <property type="match status" value="1"/>
</dbReference>
<dbReference type="AlphaFoldDB" id="A9P271"/>
<reference evidence="3" key="1">
    <citation type="journal article" date="2008" name="BMC Genomics">
        <title>A conifer genomics resource of 200,000 spruce (Picea spp.) ESTs and 6,464 high-quality, sequence-finished full-length cDNAs for Sitka spruce (Picea sitchensis).</title>
        <authorList>
            <person name="Ralph S.G."/>
            <person name="Chun H.J."/>
            <person name="Kolosova N."/>
            <person name="Cooper D."/>
            <person name="Oddy C."/>
            <person name="Ritland C.E."/>
            <person name="Kirkpatrick R."/>
            <person name="Moore R."/>
            <person name="Barber S."/>
            <person name="Holt R.A."/>
            <person name="Jones S.J."/>
            <person name="Marra M.A."/>
            <person name="Douglas C.J."/>
            <person name="Ritland K."/>
            <person name="Bohlmann J."/>
        </authorList>
    </citation>
    <scope>NUCLEOTIDE SEQUENCE</scope>
    <source>
        <tissue evidence="3">Green portion of the leader tissue</tissue>
    </source>
</reference>
<feature type="transmembrane region" description="Helical" evidence="1">
    <location>
        <begin position="57"/>
        <end position="80"/>
    </location>
</feature>
<dbReference type="PANTHER" id="PTHR35410">
    <property type="entry name" value="EXPRESSED PROTEIN"/>
    <property type="match status" value="1"/>
</dbReference>
<evidence type="ECO:0000259" key="2">
    <source>
        <dbReference type="Pfam" id="PF24649"/>
    </source>
</evidence>
<proteinExistence type="evidence at transcript level"/>
<dbReference type="EMBL" id="EF087747">
    <property type="protein sequence ID" value="ABK26982.1"/>
    <property type="molecule type" value="mRNA"/>
</dbReference>
<evidence type="ECO:0000313" key="3">
    <source>
        <dbReference type="EMBL" id="ABK26982.1"/>
    </source>
</evidence>
<keyword evidence="1" id="KW-0812">Transmembrane</keyword>
<evidence type="ECO:0000256" key="1">
    <source>
        <dbReference type="SAM" id="Phobius"/>
    </source>
</evidence>
<dbReference type="InterPro" id="IPR056059">
    <property type="entry name" value="DUF7642"/>
</dbReference>
<keyword evidence="1" id="KW-1133">Transmembrane helix</keyword>
<accession>A9P271</accession>
<dbReference type="Pfam" id="PF24649">
    <property type="entry name" value="DUF7642"/>
    <property type="match status" value="1"/>
</dbReference>
<keyword evidence="1" id="KW-0472">Membrane</keyword>
<feature type="domain" description="DUF7642" evidence="2">
    <location>
        <begin position="88"/>
        <end position="186"/>
    </location>
</feature>
<protein>
    <recommendedName>
        <fullName evidence="2">DUF7642 domain-containing protein</fullName>
    </recommendedName>
</protein>
<name>A9P271_PICSI</name>
<organism evidence="3">
    <name type="scientific">Picea sitchensis</name>
    <name type="common">Sitka spruce</name>
    <name type="synonym">Pinus sitchensis</name>
    <dbReference type="NCBI Taxonomy" id="3332"/>
    <lineage>
        <taxon>Eukaryota</taxon>
        <taxon>Viridiplantae</taxon>
        <taxon>Streptophyta</taxon>
        <taxon>Embryophyta</taxon>
        <taxon>Tracheophyta</taxon>
        <taxon>Spermatophyta</taxon>
        <taxon>Pinopsida</taxon>
        <taxon>Pinidae</taxon>
        <taxon>Conifers I</taxon>
        <taxon>Pinales</taxon>
        <taxon>Pinaceae</taxon>
        <taxon>Picea</taxon>
    </lineage>
</organism>
<sequence>MGSLNKAINGDQLEVMLLTDSLSFQEDDEGGDGGRILYKASFEEFEESYVNYQTTQWILFSLLLILAWGVGFIMLLYLPLRRYIVRQEFRSRELYVTSNAIVYKVKRPVFLPCFGVTRREKHMLLPLVTDVVIEQGCLQSAFGIFSIRIENAGLRRPLSVDDAQIAGVVNPKHFRKVVLMTASSLRKERVTNKITSLAIPIKDEELPTFSSEIRSSRNRGRLYGGSGPASWQMSPVNRIEELNSCEPASGEILLQKLEEVENSVKRVEILIENQQHQTSEGENAT</sequence>